<evidence type="ECO:0000259" key="7">
    <source>
        <dbReference type="Pfam" id="PF25990"/>
    </source>
</evidence>
<evidence type="ECO:0000313" key="8">
    <source>
        <dbReference type="EMBL" id="MST59666.1"/>
    </source>
</evidence>
<dbReference type="InterPro" id="IPR058636">
    <property type="entry name" value="Beta-barrel_YknX"/>
</dbReference>
<feature type="coiled-coil region" evidence="3">
    <location>
        <begin position="184"/>
        <end position="211"/>
    </location>
</feature>
<dbReference type="InterPro" id="IPR058625">
    <property type="entry name" value="MdtA-like_BSH"/>
</dbReference>
<protein>
    <submittedName>
        <fullName evidence="8">HlyD family efflux transporter periplasmic adaptor subunit</fullName>
    </submittedName>
</protein>
<comment type="subcellular location">
    <subcellularLocation>
        <location evidence="1">Cell envelope</location>
    </subcellularLocation>
</comment>
<feature type="transmembrane region" description="Helical" evidence="5">
    <location>
        <begin position="94"/>
        <end position="116"/>
    </location>
</feature>
<feature type="region of interest" description="Disordered" evidence="4">
    <location>
        <begin position="229"/>
        <end position="250"/>
    </location>
</feature>
<sequence length="507" mass="51214">MSRKFGFGKASSGDDEAADAKGEKNEAPRDADATQAVTPPLPANPLQSAADGAPVDPTKGAAAATDAADDDASGMLAYQNLERHRKEKKRRRNVKIAVGACAAVVIAAAIIVPRVLTPADSGKQMPATAEVTRGDLTSSVSVSGAAQPASSVYVTPEVSGIVQDLRVSEGDTVSKGDVLFSLKNDSLDRAVADAQRQVSDAQAQVNTAQRGVDNANAAYQKALDAWNSAPDAETQAEMTDPDSLYSDVQTANDGLNSAKSALDSASQALSDAKAQAAKRTVTAPASGSVVAVNARNGAAYGDATGGSTTSDGTSQGSGAGAGWAVQIADLSKMRVATQVNEVDISGVAVGQTASVTFSAIPGLECDAKVEKIATVASGDSSMGSDGVVTYEVDLVIDQPDERIKPGMTANATIQTQSVSDVLMVPIAALNDYDESAGTASVTVVTLDGDGNIKTSRDVDVKVAEKNGSDAAVTGVKEGETVKLADEGDSADGDSTAGEASAATADGR</sequence>
<feature type="domain" description="Multidrug resistance protein MdtA-like barrel-sandwich hybrid" evidence="6">
    <location>
        <begin position="152"/>
        <end position="299"/>
    </location>
</feature>
<dbReference type="Pfam" id="PF25990">
    <property type="entry name" value="Beta-barrel_YknX"/>
    <property type="match status" value="1"/>
</dbReference>
<dbReference type="EMBL" id="VUND01000001">
    <property type="protein sequence ID" value="MST59666.1"/>
    <property type="molecule type" value="Genomic_DNA"/>
</dbReference>
<dbReference type="AlphaFoldDB" id="A0A6N7X5B9"/>
<feature type="region of interest" description="Disordered" evidence="4">
    <location>
        <begin position="469"/>
        <end position="507"/>
    </location>
</feature>
<dbReference type="Proteomes" id="UP000434342">
    <property type="component" value="Unassembled WGS sequence"/>
</dbReference>
<evidence type="ECO:0000256" key="4">
    <source>
        <dbReference type="SAM" id="MobiDB-lite"/>
    </source>
</evidence>
<dbReference type="Pfam" id="PF25917">
    <property type="entry name" value="BSH_RND"/>
    <property type="match status" value="1"/>
</dbReference>
<dbReference type="SUPFAM" id="SSF111369">
    <property type="entry name" value="HlyD-like secretion proteins"/>
    <property type="match status" value="1"/>
</dbReference>
<evidence type="ECO:0000256" key="3">
    <source>
        <dbReference type="SAM" id="Coils"/>
    </source>
</evidence>
<feature type="compositionally biased region" description="Basic and acidic residues" evidence="4">
    <location>
        <begin position="18"/>
        <end position="32"/>
    </location>
</feature>
<evidence type="ECO:0000256" key="5">
    <source>
        <dbReference type="SAM" id="Phobius"/>
    </source>
</evidence>
<evidence type="ECO:0000256" key="1">
    <source>
        <dbReference type="ARBA" id="ARBA00004196"/>
    </source>
</evidence>
<dbReference type="Gene3D" id="2.40.50.100">
    <property type="match status" value="1"/>
</dbReference>
<name>A0A6N7X5B9_9ACTN</name>
<keyword evidence="5" id="KW-0472">Membrane</keyword>
<keyword evidence="2 3" id="KW-0175">Coiled coil</keyword>
<accession>A0A6N7X5B9</accession>
<evidence type="ECO:0000256" key="2">
    <source>
        <dbReference type="ARBA" id="ARBA00023054"/>
    </source>
</evidence>
<organism evidence="8 9">
    <name type="scientific">Parafannyhessea umbonata</name>
    <dbReference type="NCBI Taxonomy" id="604330"/>
    <lineage>
        <taxon>Bacteria</taxon>
        <taxon>Bacillati</taxon>
        <taxon>Actinomycetota</taxon>
        <taxon>Coriobacteriia</taxon>
        <taxon>Coriobacteriales</taxon>
        <taxon>Atopobiaceae</taxon>
        <taxon>Parafannyhessea</taxon>
    </lineage>
</organism>
<evidence type="ECO:0000259" key="6">
    <source>
        <dbReference type="Pfam" id="PF25917"/>
    </source>
</evidence>
<dbReference type="PANTHER" id="PTHR32347:SF23">
    <property type="entry name" value="BLL5650 PROTEIN"/>
    <property type="match status" value="1"/>
</dbReference>
<feature type="compositionally biased region" description="Basic and acidic residues" evidence="4">
    <location>
        <begin position="476"/>
        <end position="485"/>
    </location>
</feature>
<keyword evidence="5" id="KW-1133">Transmembrane helix</keyword>
<feature type="domain" description="YknX-like beta-barrel" evidence="7">
    <location>
        <begin position="333"/>
        <end position="413"/>
    </location>
</feature>
<dbReference type="Gene3D" id="2.40.30.170">
    <property type="match status" value="1"/>
</dbReference>
<keyword evidence="5" id="KW-0812">Transmembrane</keyword>
<evidence type="ECO:0000313" key="9">
    <source>
        <dbReference type="Proteomes" id="UP000434342"/>
    </source>
</evidence>
<comment type="caution">
    <text evidence="8">The sequence shown here is derived from an EMBL/GenBank/DDBJ whole genome shotgun (WGS) entry which is preliminary data.</text>
</comment>
<dbReference type="PANTHER" id="PTHR32347">
    <property type="entry name" value="EFFLUX SYSTEM COMPONENT YKNX-RELATED"/>
    <property type="match status" value="1"/>
</dbReference>
<reference evidence="8 9" key="1">
    <citation type="submission" date="2019-08" db="EMBL/GenBank/DDBJ databases">
        <title>In-depth cultivation of the pig gut microbiome towards novel bacterial diversity and tailored functional studies.</title>
        <authorList>
            <person name="Wylensek D."/>
            <person name="Hitch T.C.A."/>
            <person name="Clavel T."/>
        </authorList>
    </citation>
    <scope>NUCLEOTIDE SEQUENCE [LARGE SCALE GENOMIC DNA]</scope>
    <source>
        <strain evidence="8 9">WB01_CNA04</strain>
    </source>
</reference>
<dbReference type="RefSeq" id="WP_154539582.1">
    <property type="nucleotide sequence ID" value="NZ_JALEVF010000166.1"/>
</dbReference>
<dbReference type="InterPro" id="IPR050465">
    <property type="entry name" value="UPF0194_transport"/>
</dbReference>
<dbReference type="GO" id="GO:0030313">
    <property type="term" value="C:cell envelope"/>
    <property type="evidence" value="ECO:0007669"/>
    <property type="project" value="UniProtKB-SubCell"/>
</dbReference>
<gene>
    <name evidence="8" type="ORF">FYJ69_01900</name>
</gene>
<proteinExistence type="predicted"/>
<feature type="region of interest" description="Disordered" evidence="4">
    <location>
        <begin position="1"/>
        <end position="69"/>
    </location>
</feature>